<keyword evidence="3" id="KW-1185">Reference proteome</keyword>
<feature type="compositionally biased region" description="Low complexity" evidence="1">
    <location>
        <begin position="130"/>
        <end position="142"/>
    </location>
</feature>
<sequence>MSAHRQPLRHRSTRIWQVLFCLTVLSFLCRAVIPMGYMPDLSGGRDGKFSITFCTMGGGISTLLVDLDGQPNQPSPADHFDKQDCPFGMVASQALIPGQDAPALVGVITHHPVSLSHRNQAQPPLPALGPPLGSRAPPSNLG</sequence>
<organism evidence="2 3">
    <name type="scientific">Castellaniella hirudinis</name>
    <dbReference type="NCBI Taxonomy" id="1144617"/>
    <lineage>
        <taxon>Bacteria</taxon>
        <taxon>Pseudomonadati</taxon>
        <taxon>Pseudomonadota</taxon>
        <taxon>Betaproteobacteria</taxon>
        <taxon>Burkholderiales</taxon>
        <taxon>Alcaligenaceae</taxon>
        <taxon>Castellaniella</taxon>
    </lineage>
</organism>
<dbReference type="InterPro" id="IPR021333">
    <property type="entry name" value="DUF2946"/>
</dbReference>
<protein>
    <submittedName>
        <fullName evidence="2">DUF2946 family protein</fullName>
    </submittedName>
</protein>
<name>A0ABV8RXW6_9BURK</name>
<gene>
    <name evidence="2" type="ORF">ACFO0J_04180</name>
</gene>
<dbReference type="RefSeq" id="WP_376811998.1">
    <property type="nucleotide sequence ID" value="NZ_JBHSDY010000002.1"/>
</dbReference>
<reference evidence="3" key="1">
    <citation type="journal article" date="2019" name="Int. J. Syst. Evol. Microbiol.">
        <title>The Global Catalogue of Microorganisms (GCM) 10K type strain sequencing project: providing services to taxonomists for standard genome sequencing and annotation.</title>
        <authorList>
            <consortium name="The Broad Institute Genomics Platform"/>
            <consortium name="The Broad Institute Genome Sequencing Center for Infectious Disease"/>
            <person name="Wu L."/>
            <person name="Ma J."/>
        </authorList>
    </citation>
    <scope>NUCLEOTIDE SEQUENCE [LARGE SCALE GENOMIC DNA]</scope>
    <source>
        <strain evidence="3">CGMCC 1.19029</strain>
    </source>
</reference>
<accession>A0ABV8RXW6</accession>
<evidence type="ECO:0000313" key="3">
    <source>
        <dbReference type="Proteomes" id="UP001595756"/>
    </source>
</evidence>
<dbReference type="Proteomes" id="UP001595756">
    <property type="component" value="Unassembled WGS sequence"/>
</dbReference>
<evidence type="ECO:0000313" key="2">
    <source>
        <dbReference type="EMBL" id="MFC4297236.1"/>
    </source>
</evidence>
<dbReference type="Pfam" id="PF11162">
    <property type="entry name" value="DUF2946"/>
    <property type="match status" value="1"/>
</dbReference>
<comment type="caution">
    <text evidence="2">The sequence shown here is derived from an EMBL/GenBank/DDBJ whole genome shotgun (WGS) entry which is preliminary data.</text>
</comment>
<feature type="region of interest" description="Disordered" evidence="1">
    <location>
        <begin position="115"/>
        <end position="142"/>
    </location>
</feature>
<dbReference type="EMBL" id="JBHSDY010000002">
    <property type="protein sequence ID" value="MFC4297236.1"/>
    <property type="molecule type" value="Genomic_DNA"/>
</dbReference>
<evidence type="ECO:0000256" key="1">
    <source>
        <dbReference type="SAM" id="MobiDB-lite"/>
    </source>
</evidence>
<proteinExistence type="predicted"/>